<evidence type="ECO:0000313" key="1">
    <source>
        <dbReference type="EMBL" id="RHL44345.1"/>
    </source>
</evidence>
<dbReference type="Pfam" id="PF09561">
    <property type="entry name" value="RE_HpaII"/>
    <property type="match status" value="1"/>
</dbReference>
<keyword evidence="1" id="KW-0378">Hydrolase</keyword>
<dbReference type="RefSeq" id="WP_118393340.1">
    <property type="nucleotide sequence ID" value="NZ_QROS01000012.1"/>
</dbReference>
<protein>
    <submittedName>
        <fullName evidence="1">HpaII family restriction endonuclease</fullName>
    </submittedName>
</protein>
<dbReference type="EMBL" id="QROS01000012">
    <property type="protein sequence ID" value="RHL44345.1"/>
    <property type="molecule type" value="Genomic_DNA"/>
</dbReference>
<reference evidence="1 2" key="1">
    <citation type="submission" date="2018-08" db="EMBL/GenBank/DDBJ databases">
        <title>A genome reference for cultivated species of the human gut microbiota.</title>
        <authorList>
            <person name="Zou Y."/>
            <person name="Xue W."/>
            <person name="Luo G."/>
        </authorList>
    </citation>
    <scope>NUCLEOTIDE SEQUENCE [LARGE SCALE GENOMIC DNA]</scope>
    <source>
        <strain evidence="1 2">AF37-6AC</strain>
    </source>
</reference>
<sequence length="357" mass="40846">MRLSGNKGEWSELYVLLKLLSTGELYAADESLERIKDVYYPILKIIREEDEGKHLEYVIVSEENGIEVRWNAERVRTVTQQEMAERAEFLYEKIIEGGKRAFEIPGSDKIMEELACTKISAPSTDKTDITMQIHDINTGYEPICGFSIKSELGSAPTLLNASGATNFVYEVSGISDELAEQINEIDSKTKILDRIQMILSNGTMKYSHMKNKVFSGNLMLIDTYMEDIIAYMLLLYYKNQATDCDKLIKIMEEQNPLGYPRNGIYAFKFKKFLCSIALGMMPSKEWDGHDEANGGYVIVKDDGEVLAYHIYNRDAFEGYLLKNTKFERGSTGKHGFATLYRENDKMYINLNLQVRFI</sequence>
<dbReference type="Proteomes" id="UP000285897">
    <property type="component" value="Unassembled WGS sequence"/>
</dbReference>
<proteinExistence type="predicted"/>
<dbReference type="GO" id="GO:0004519">
    <property type="term" value="F:endonuclease activity"/>
    <property type="evidence" value="ECO:0007669"/>
    <property type="project" value="UniProtKB-KW"/>
</dbReference>
<keyword evidence="1" id="KW-0540">Nuclease</keyword>
<name>A0A415L786_9FIRM</name>
<organism evidence="1 2">
    <name type="scientific">Blautia obeum</name>
    <dbReference type="NCBI Taxonomy" id="40520"/>
    <lineage>
        <taxon>Bacteria</taxon>
        <taxon>Bacillati</taxon>
        <taxon>Bacillota</taxon>
        <taxon>Clostridia</taxon>
        <taxon>Lachnospirales</taxon>
        <taxon>Lachnospiraceae</taxon>
        <taxon>Blautia</taxon>
    </lineage>
</organism>
<dbReference type="AlphaFoldDB" id="A0A415L786"/>
<evidence type="ECO:0000313" key="2">
    <source>
        <dbReference type="Proteomes" id="UP000285897"/>
    </source>
</evidence>
<keyword evidence="1" id="KW-0255">Endonuclease</keyword>
<comment type="caution">
    <text evidence="1">The sequence shown here is derived from an EMBL/GenBank/DDBJ whole genome shotgun (WGS) entry which is preliminary data.</text>
</comment>
<gene>
    <name evidence="1" type="ORF">DW021_13905</name>
</gene>
<accession>A0A415L786</accession>
<dbReference type="InterPro" id="IPR019062">
    <property type="entry name" value="Restrct_endonuc_II_HpaII"/>
</dbReference>